<proteinExistence type="predicted"/>
<evidence type="ECO:0000313" key="1">
    <source>
        <dbReference type="EMBL" id="OGZ13404.1"/>
    </source>
</evidence>
<dbReference type="AlphaFoldDB" id="A0A1G2DI97"/>
<comment type="caution">
    <text evidence="1">The sequence shown here is derived from an EMBL/GenBank/DDBJ whole genome shotgun (WGS) entry which is preliminary data.</text>
</comment>
<dbReference type="Proteomes" id="UP000178534">
    <property type="component" value="Unassembled WGS sequence"/>
</dbReference>
<dbReference type="EMBL" id="MHLP01000007">
    <property type="protein sequence ID" value="OGZ13404.1"/>
    <property type="molecule type" value="Genomic_DNA"/>
</dbReference>
<sequence length="131" mass="14627">MLDIRQRTKLRRVLYAKPTIIAVAILVALLLHPVWGMYKKSRDAIARRDKAETELSSLTAREIELDLDIARLSTPGGVEAEIRERFMVAKEGEKVMIIAEPDAEKAHTVTVPDDSSSFLNNVADMFGFSGE</sequence>
<gene>
    <name evidence="1" type="ORF">A2942_00965</name>
</gene>
<accession>A0A1G2DI97</accession>
<reference evidence="1 2" key="1">
    <citation type="journal article" date="2016" name="Nat. Commun.">
        <title>Thousands of microbial genomes shed light on interconnected biogeochemical processes in an aquifer system.</title>
        <authorList>
            <person name="Anantharaman K."/>
            <person name="Brown C.T."/>
            <person name="Hug L.A."/>
            <person name="Sharon I."/>
            <person name="Castelle C.J."/>
            <person name="Probst A.J."/>
            <person name="Thomas B.C."/>
            <person name="Singh A."/>
            <person name="Wilkins M.J."/>
            <person name="Karaoz U."/>
            <person name="Brodie E.L."/>
            <person name="Williams K.H."/>
            <person name="Hubbard S.S."/>
            <person name="Banfield J.F."/>
        </authorList>
    </citation>
    <scope>NUCLEOTIDE SEQUENCE [LARGE SCALE GENOMIC DNA]</scope>
</reference>
<evidence type="ECO:0008006" key="3">
    <source>
        <dbReference type="Google" id="ProtNLM"/>
    </source>
</evidence>
<protein>
    <recommendedName>
        <fullName evidence="3">Cell division protein FtsL</fullName>
    </recommendedName>
</protein>
<evidence type="ECO:0000313" key="2">
    <source>
        <dbReference type="Proteomes" id="UP000178534"/>
    </source>
</evidence>
<name>A0A1G2DI97_9BACT</name>
<organism evidence="1 2">
    <name type="scientific">Candidatus Lloydbacteria bacterium RIFCSPLOWO2_01_FULL_50_20</name>
    <dbReference type="NCBI Taxonomy" id="1798665"/>
    <lineage>
        <taxon>Bacteria</taxon>
        <taxon>Candidatus Lloydiibacteriota</taxon>
    </lineage>
</organism>